<name>A0A382E8N9_9ZZZZ</name>
<dbReference type="PANTHER" id="PTHR42909">
    <property type="entry name" value="ZGC:136858"/>
    <property type="match status" value="1"/>
</dbReference>
<dbReference type="GO" id="GO:0046872">
    <property type="term" value="F:metal ion binding"/>
    <property type="evidence" value="ECO:0007669"/>
    <property type="project" value="UniProtKB-KW"/>
</dbReference>
<dbReference type="GO" id="GO:0005737">
    <property type="term" value="C:cytoplasm"/>
    <property type="evidence" value="ECO:0007669"/>
    <property type="project" value="TreeGrafter"/>
</dbReference>
<proteinExistence type="inferred from homology"/>
<evidence type="ECO:0000256" key="1">
    <source>
        <dbReference type="ARBA" id="ARBA00022723"/>
    </source>
</evidence>
<evidence type="ECO:0000256" key="2">
    <source>
        <dbReference type="ARBA" id="ARBA00022801"/>
    </source>
</evidence>
<protein>
    <recommendedName>
        <fullName evidence="7">Pseudouridine-5'-phosphate glycosidase</fullName>
    </recommendedName>
</protein>
<dbReference type="GO" id="GO:0016798">
    <property type="term" value="F:hydrolase activity, acting on glycosyl bonds"/>
    <property type="evidence" value="ECO:0007669"/>
    <property type="project" value="UniProtKB-KW"/>
</dbReference>
<dbReference type="Gene3D" id="3.40.1790.10">
    <property type="entry name" value="Indigoidine synthase domain"/>
    <property type="match status" value="1"/>
</dbReference>
<dbReference type="AlphaFoldDB" id="A0A382E8N9"/>
<reference evidence="6" key="1">
    <citation type="submission" date="2018-05" db="EMBL/GenBank/DDBJ databases">
        <authorList>
            <person name="Lanie J.A."/>
            <person name="Ng W.-L."/>
            <person name="Kazmierczak K.M."/>
            <person name="Andrzejewski T.M."/>
            <person name="Davidsen T.M."/>
            <person name="Wayne K.J."/>
            <person name="Tettelin H."/>
            <person name="Glass J.I."/>
            <person name="Rusch D."/>
            <person name="Podicherti R."/>
            <person name="Tsui H.-C.T."/>
            <person name="Winkler M.E."/>
        </authorList>
    </citation>
    <scope>NUCLEOTIDE SEQUENCE</scope>
</reference>
<sequence length="298" mass="32720">MINTKIKDALEKNRPIVALESTLISHGLPYPENIKVANESIKAVQENGSVAATIGVINGKIKIGLNKDELEILGSSDDVEKVSLHNIGISLFNKQNAATTVATTINIASKVGINFFATGGIGGVHLGSEKNNDISADLTELSRTKMFVISSGAKSILDLEKTYEKLETYGIPRISYNSDYMPGFWYEETNFFVDKNFESIDEIANYLKLISDLKHQSSVLIFNKVPKNKSIDKTLIEKWIIESVKKAEIEKIKGKDLTPFLIAEINNLSNNKTLEANSALIINNALVAGKIAKKFSSI</sequence>
<keyword evidence="4" id="KW-0456">Lyase</keyword>
<dbReference type="HAMAP" id="MF_01876">
    <property type="entry name" value="PsiMP_glycosidase"/>
    <property type="match status" value="1"/>
</dbReference>
<keyword evidence="2" id="KW-0378">Hydrolase</keyword>
<dbReference type="SUPFAM" id="SSF110581">
    <property type="entry name" value="Indigoidine synthase A-like"/>
    <property type="match status" value="1"/>
</dbReference>
<dbReference type="PANTHER" id="PTHR42909:SF1">
    <property type="entry name" value="CARBOHYDRATE KINASE PFKB DOMAIN-CONTAINING PROTEIN"/>
    <property type="match status" value="1"/>
</dbReference>
<dbReference type="InterPro" id="IPR007342">
    <property type="entry name" value="PsuG"/>
</dbReference>
<accession>A0A382E8N9</accession>
<dbReference type="GO" id="GO:0004730">
    <property type="term" value="F:pseudouridylate synthase activity"/>
    <property type="evidence" value="ECO:0007669"/>
    <property type="project" value="InterPro"/>
</dbReference>
<keyword evidence="1" id="KW-0479">Metal-binding</keyword>
<dbReference type="InterPro" id="IPR022830">
    <property type="entry name" value="Indigdn_synthA-like"/>
</dbReference>
<gene>
    <name evidence="6" type="ORF">METZ01_LOCUS199912</name>
</gene>
<keyword evidence="3" id="KW-0464">Manganese</keyword>
<dbReference type="EMBL" id="UINC01043265">
    <property type="protein sequence ID" value="SVB47058.1"/>
    <property type="molecule type" value="Genomic_DNA"/>
</dbReference>
<evidence type="ECO:0000256" key="3">
    <source>
        <dbReference type="ARBA" id="ARBA00023211"/>
    </source>
</evidence>
<evidence type="ECO:0000256" key="5">
    <source>
        <dbReference type="ARBA" id="ARBA00023295"/>
    </source>
</evidence>
<evidence type="ECO:0000256" key="4">
    <source>
        <dbReference type="ARBA" id="ARBA00023239"/>
    </source>
</evidence>
<evidence type="ECO:0000313" key="6">
    <source>
        <dbReference type="EMBL" id="SVB47058.1"/>
    </source>
</evidence>
<dbReference type="Pfam" id="PF04227">
    <property type="entry name" value="Indigoidine_A"/>
    <property type="match status" value="1"/>
</dbReference>
<keyword evidence="5" id="KW-0326">Glycosidase</keyword>
<organism evidence="6">
    <name type="scientific">marine metagenome</name>
    <dbReference type="NCBI Taxonomy" id="408172"/>
    <lineage>
        <taxon>unclassified sequences</taxon>
        <taxon>metagenomes</taxon>
        <taxon>ecological metagenomes</taxon>
    </lineage>
</organism>
<evidence type="ECO:0008006" key="7">
    <source>
        <dbReference type="Google" id="ProtNLM"/>
    </source>
</evidence>